<dbReference type="Proteomes" id="UP001596233">
    <property type="component" value="Unassembled WGS sequence"/>
</dbReference>
<name>A0ABW1V2T6_9BACL</name>
<dbReference type="SUPFAM" id="SSF48452">
    <property type="entry name" value="TPR-like"/>
    <property type="match status" value="1"/>
</dbReference>
<proteinExistence type="predicted"/>
<dbReference type="InterPro" id="IPR018708">
    <property type="entry name" value="DUF2225"/>
</dbReference>
<dbReference type="Pfam" id="PF09986">
    <property type="entry name" value="DUF2225"/>
    <property type="match status" value="1"/>
</dbReference>
<dbReference type="Gene3D" id="1.25.40.10">
    <property type="entry name" value="Tetratricopeptide repeat domain"/>
    <property type="match status" value="1"/>
</dbReference>
<keyword evidence="2" id="KW-1185">Reference proteome</keyword>
<dbReference type="RefSeq" id="WP_379231372.1">
    <property type="nucleotide sequence ID" value="NZ_JBHSTE010000001.1"/>
</dbReference>
<sequence length="229" mass="27105">MDPLYLSTSECPCCESTFKITRVRPSFKNPSRTDTDFCGYYKNGINPDYYVIRVCPQCGYAFSENGSKRMNDEQKNRYYQEIGKHWSEQYFHGERTIEQALTTYKRALMIAQLMNEDHRLIAGFLHHIAWLYRYMGHEENEQRFLRFALEKYIVVYEHETNSNKNARLLYIIGELNKRVGNYQEAVKWFSRVVNDQSIIDAGMIRASREQWKETTELAAAEREKAKNDA</sequence>
<evidence type="ECO:0000313" key="1">
    <source>
        <dbReference type="EMBL" id="MFC6331781.1"/>
    </source>
</evidence>
<gene>
    <name evidence="1" type="ORF">ACFP56_04035</name>
</gene>
<comment type="caution">
    <text evidence="1">The sequence shown here is derived from an EMBL/GenBank/DDBJ whole genome shotgun (WGS) entry which is preliminary data.</text>
</comment>
<dbReference type="InterPro" id="IPR011990">
    <property type="entry name" value="TPR-like_helical_dom_sf"/>
</dbReference>
<protein>
    <submittedName>
        <fullName evidence="1">DUF2225 domain-containing protein</fullName>
    </submittedName>
</protein>
<reference evidence="2" key="1">
    <citation type="journal article" date="2019" name="Int. J. Syst. Evol. Microbiol.">
        <title>The Global Catalogue of Microorganisms (GCM) 10K type strain sequencing project: providing services to taxonomists for standard genome sequencing and annotation.</title>
        <authorList>
            <consortium name="The Broad Institute Genomics Platform"/>
            <consortium name="The Broad Institute Genome Sequencing Center for Infectious Disease"/>
            <person name="Wu L."/>
            <person name="Ma J."/>
        </authorList>
    </citation>
    <scope>NUCLEOTIDE SEQUENCE [LARGE SCALE GENOMIC DNA]</scope>
    <source>
        <strain evidence="2">PCU 280</strain>
    </source>
</reference>
<evidence type="ECO:0000313" key="2">
    <source>
        <dbReference type="Proteomes" id="UP001596233"/>
    </source>
</evidence>
<dbReference type="EMBL" id="JBHSTE010000001">
    <property type="protein sequence ID" value="MFC6331781.1"/>
    <property type="molecule type" value="Genomic_DNA"/>
</dbReference>
<accession>A0ABW1V2T6</accession>
<organism evidence="1 2">
    <name type="scientific">Paenibacillus septentrionalis</name>
    <dbReference type="NCBI Taxonomy" id="429342"/>
    <lineage>
        <taxon>Bacteria</taxon>
        <taxon>Bacillati</taxon>
        <taxon>Bacillota</taxon>
        <taxon>Bacilli</taxon>
        <taxon>Bacillales</taxon>
        <taxon>Paenibacillaceae</taxon>
        <taxon>Paenibacillus</taxon>
    </lineage>
</organism>